<evidence type="ECO:0000313" key="2">
    <source>
        <dbReference type="Proteomes" id="UP001158067"/>
    </source>
</evidence>
<comment type="caution">
    <text evidence="1">The sequence shown here is derived from an EMBL/GenBank/DDBJ whole genome shotgun (WGS) entry which is preliminary data.</text>
</comment>
<accession>A0ABY1Q3L3</accession>
<dbReference type="RefSeq" id="WP_283432789.1">
    <property type="nucleotide sequence ID" value="NZ_FXUG01000006.1"/>
</dbReference>
<reference evidence="1 2" key="1">
    <citation type="submission" date="2017-05" db="EMBL/GenBank/DDBJ databases">
        <authorList>
            <person name="Varghese N."/>
            <person name="Submissions S."/>
        </authorList>
    </citation>
    <scope>NUCLEOTIDE SEQUENCE [LARGE SCALE GENOMIC DNA]</scope>
    <source>
        <strain evidence="1 2">DSM 25457</strain>
    </source>
</reference>
<gene>
    <name evidence="1" type="ORF">SAMN06265222_10627</name>
</gene>
<name>A0ABY1Q3L3_9BACT</name>
<dbReference type="Proteomes" id="UP001158067">
    <property type="component" value="Unassembled WGS sequence"/>
</dbReference>
<proteinExistence type="predicted"/>
<dbReference type="EMBL" id="FXUG01000006">
    <property type="protein sequence ID" value="SMP58256.1"/>
    <property type="molecule type" value="Genomic_DNA"/>
</dbReference>
<sequence length="170" mass="18183">MSQPSPSSPEPLGNPVDEDAATVLVKLKEIASHDGVAGVAVWCLQCLQHPDAEIRVWSAEALDESVQPASSEASGLIDWTQARIAPYGSATAGTVWQSAVSKKRASDDPLLADQLYWTVKILGRLDSEDPDTRQDVRGVINQITLLEVADDDSALLAVVERARRAAAKLA</sequence>
<protein>
    <recommendedName>
        <fullName evidence="3">HEAT repeat domain-containing protein</fullName>
    </recommendedName>
</protein>
<evidence type="ECO:0008006" key="3">
    <source>
        <dbReference type="Google" id="ProtNLM"/>
    </source>
</evidence>
<organism evidence="1 2">
    <name type="scientific">Neorhodopirellula lusitana</name>
    <dbReference type="NCBI Taxonomy" id="445327"/>
    <lineage>
        <taxon>Bacteria</taxon>
        <taxon>Pseudomonadati</taxon>
        <taxon>Planctomycetota</taxon>
        <taxon>Planctomycetia</taxon>
        <taxon>Pirellulales</taxon>
        <taxon>Pirellulaceae</taxon>
        <taxon>Neorhodopirellula</taxon>
    </lineage>
</organism>
<evidence type="ECO:0000313" key="1">
    <source>
        <dbReference type="EMBL" id="SMP58256.1"/>
    </source>
</evidence>
<keyword evidence="2" id="KW-1185">Reference proteome</keyword>